<protein>
    <recommendedName>
        <fullName evidence="5">Secreted protein</fullName>
    </recommendedName>
</protein>
<sequence>MGPFAIIIAISLAGQFTVAYPLGASGGASPPSPTHNSKIQRVSAGATPTPSGSPLPDAKRLPELDHDMYPEFRKPKYSSFNDVGRVCFSLKFERDALRLAPNLRNQRLLVPKETGHGKPRGKGA</sequence>
<dbReference type="Proteomes" id="UP000244722">
    <property type="component" value="Unassembled WGS sequence"/>
</dbReference>
<dbReference type="AlphaFoldDB" id="A0A2T6ZUJ0"/>
<accession>A0A2T6ZUJ0</accession>
<proteinExistence type="predicted"/>
<feature type="compositionally biased region" description="Polar residues" evidence="1">
    <location>
        <begin position="34"/>
        <end position="52"/>
    </location>
</feature>
<keyword evidence="2" id="KW-0732">Signal</keyword>
<feature type="chain" id="PRO_5015654644" description="Secreted protein" evidence="2">
    <location>
        <begin position="20"/>
        <end position="124"/>
    </location>
</feature>
<keyword evidence="4" id="KW-1185">Reference proteome</keyword>
<comment type="caution">
    <text evidence="3">The sequence shown here is derived from an EMBL/GenBank/DDBJ whole genome shotgun (WGS) entry which is preliminary data.</text>
</comment>
<dbReference type="EMBL" id="NESQ01000099">
    <property type="protein sequence ID" value="PUU79160.1"/>
    <property type="molecule type" value="Genomic_DNA"/>
</dbReference>
<evidence type="ECO:0000313" key="3">
    <source>
        <dbReference type="EMBL" id="PUU79160.1"/>
    </source>
</evidence>
<organism evidence="3 4">
    <name type="scientific">Tuber borchii</name>
    <name type="common">White truffle</name>
    <dbReference type="NCBI Taxonomy" id="42251"/>
    <lineage>
        <taxon>Eukaryota</taxon>
        <taxon>Fungi</taxon>
        <taxon>Dikarya</taxon>
        <taxon>Ascomycota</taxon>
        <taxon>Pezizomycotina</taxon>
        <taxon>Pezizomycetes</taxon>
        <taxon>Pezizales</taxon>
        <taxon>Tuberaceae</taxon>
        <taxon>Tuber</taxon>
    </lineage>
</organism>
<evidence type="ECO:0000256" key="2">
    <source>
        <dbReference type="SAM" id="SignalP"/>
    </source>
</evidence>
<name>A0A2T6ZUJ0_TUBBO</name>
<evidence type="ECO:0000313" key="4">
    <source>
        <dbReference type="Proteomes" id="UP000244722"/>
    </source>
</evidence>
<gene>
    <name evidence="3" type="ORF">B9Z19DRAFT_1064509</name>
</gene>
<feature type="region of interest" description="Disordered" evidence="1">
    <location>
        <begin position="23"/>
        <end position="62"/>
    </location>
</feature>
<evidence type="ECO:0000256" key="1">
    <source>
        <dbReference type="SAM" id="MobiDB-lite"/>
    </source>
</evidence>
<evidence type="ECO:0008006" key="5">
    <source>
        <dbReference type="Google" id="ProtNLM"/>
    </source>
</evidence>
<feature type="signal peptide" evidence="2">
    <location>
        <begin position="1"/>
        <end position="19"/>
    </location>
</feature>
<reference evidence="3 4" key="1">
    <citation type="submission" date="2017-04" db="EMBL/GenBank/DDBJ databases">
        <title>Draft genome sequence of Tuber borchii Vittad., a whitish edible truffle.</title>
        <authorList>
            <consortium name="DOE Joint Genome Institute"/>
            <person name="Murat C."/>
            <person name="Kuo A."/>
            <person name="Barry K.W."/>
            <person name="Clum A."/>
            <person name="Dockter R.B."/>
            <person name="Fauchery L."/>
            <person name="Iotti M."/>
            <person name="Kohler A."/>
            <person name="Labutti K."/>
            <person name="Lindquist E.A."/>
            <person name="Lipzen A."/>
            <person name="Ohm R.A."/>
            <person name="Wang M."/>
            <person name="Grigoriev I.V."/>
            <person name="Zambonelli A."/>
            <person name="Martin F.M."/>
        </authorList>
    </citation>
    <scope>NUCLEOTIDE SEQUENCE [LARGE SCALE GENOMIC DNA]</scope>
    <source>
        <strain evidence="3 4">Tbo3840</strain>
    </source>
</reference>